<evidence type="ECO:0000256" key="6">
    <source>
        <dbReference type="ARBA" id="ARBA00023136"/>
    </source>
</evidence>
<feature type="coiled-coil region" evidence="7">
    <location>
        <begin position="144"/>
        <end position="206"/>
    </location>
</feature>
<keyword evidence="3 8" id="KW-1133">Transmembrane helix</keyword>
<comment type="subcellular location">
    <subcellularLocation>
        <location evidence="1">Golgi apparatus membrane</location>
        <topology evidence="1">Single-pass type IV membrane protein</topology>
    </subcellularLocation>
</comment>
<proteinExistence type="predicted"/>
<evidence type="ECO:0000256" key="2">
    <source>
        <dbReference type="ARBA" id="ARBA00022692"/>
    </source>
</evidence>
<keyword evidence="4" id="KW-0333">Golgi apparatus</keyword>
<protein>
    <recommendedName>
        <fullName evidence="11">Golgin-84</fullName>
    </recommendedName>
</protein>
<organism evidence="9 10">
    <name type="scientific">Phaedon cochleariae</name>
    <name type="common">Mustard beetle</name>
    <dbReference type="NCBI Taxonomy" id="80249"/>
    <lineage>
        <taxon>Eukaryota</taxon>
        <taxon>Metazoa</taxon>
        <taxon>Ecdysozoa</taxon>
        <taxon>Arthropoda</taxon>
        <taxon>Hexapoda</taxon>
        <taxon>Insecta</taxon>
        <taxon>Pterygota</taxon>
        <taxon>Neoptera</taxon>
        <taxon>Endopterygota</taxon>
        <taxon>Coleoptera</taxon>
        <taxon>Polyphaga</taxon>
        <taxon>Cucujiformia</taxon>
        <taxon>Chrysomeloidea</taxon>
        <taxon>Chrysomelidae</taxon>
        <taxon>Chrysomelinae</taxon>
        <taxon>Chrysomelini</taxon>
        <taxon>Phaedon</taxon>
    </lineage>
</organism>
<feature type="coiled-coil region" evidence="7">
    <location>
        <begin position="238"/>
        <end position="272"/>
    </location>
</feature>
<dbReference type="AlphaFoldDB" id="A0A9P0DH11"/>
<evidence type="ECO:0000313" key="9">
    <source>
        <dbReference type="EMBL" id="CAH1153574.1"/>
    </source>
</evidence>
<dbReference type="Pfam" id="PF09787">
    <property type="entry name" value="Golgin_A5"/>
    <property type="match status" value="1"/>
</dbReference>
<evidence type="ECO:0000256" key="8">
    <source>
        <dbReference type="SAM" id="Phobius"/>
    </source>
</evidence>
<keyword evidence="2 8" id="KW-0812">Transmembrane</keyword>
<feature type="transmembrane region" description="Helical" evidence="8">
    <location>
        <begin position="460"/>
        <end position="481"/>
    </location>
</feature>
<gene>
    <name evidence="9" type="ORF">PHAECO_LOCUS4126</name>
</gene>
<reference evidence="9" key="1">
    <citation type="submission" date="2022-01" db="EMBL/GenBank/DDBJ databases">
        <authorList>
            <person name="King R."/>
        </authorList>
    </citation>
    <scope>NUCLEOTIDE SEQUENCE</scope>
</reference>
<keyword evidence="10" id="KW-1185">Reference proteome</keyword>
<sequence>MAWLQNLAGRAEDLLNKIDQNAATVLNEPNQKISDTENILVQEPVRDFIVNRQYDGRQNNEESHILASSVITSLNSQNSPFSEKDVQEKPEDLDSEIVSLDEQSKDSSVYEESIHDASLKILLKSDKLSSSSSLHNSFISAEESQHLQDRIAKLEFENQDLNKQLLNLTHVYSEQRNENANLQFQVERANEQLAEAHLEKHQYIARAQKILQDKEKLISLKQDNNIDQETKDVFAIYNEELKRELEFHQTKCEEQAQKNMQLLKEFQSLQMQHQVIQNGLQTTIQTLEYSLVNENKFRTIAEEDCLQKNKELLERNQEFSQVQDLLRVKDYEIHKLKEALRHKGTPSFNEDIESRIKSLTHTLMVKQNALETVTTERNALKLQFEKLESEFKKNLVQLQRFQVKVVNVEEQDDSVPLPKFMRVSPFDAGVTRRVKRAYSTLDAVSIRTGIFLRRYPVARVFVFCYMVLLHIWVLIILFWYAPNNH</sequence>
<dbReference type="OrthoDB" id="248903at2759"/>
<dbReference type="InterPro" id="IPR019177">
    <property type="entry name" value="Golgin_subfamily_A_member_5"/>
</dbReference>
<dbReference type="PANTHER" id="PTHR13815">
    <property type="entry name" value="GOLGIN-84"/>
    <property type="match status" value="1"/>
</dbReference>
<evidence type="ECO:0000313" key="10">
    <source>
        <dbReference type="Proteomes" id="UP001153737"/>
    </source>
</evidence>
<evidence type="ECO:0000256" key="7">
    <source>
        <dbReference type="SAM" id="Coils"/>
    </source>
</evidence>
<dbReference type="GO" id="GO:0000139">
    <property type="term" value="C:Golgi membrane"/>
    <property type="evidence" value="ECO:0007669"/>
    <property type="project" value="UniProtKB-SubCell"/>
</dbReference>
<dbReference type="GO" id="GO:0007030">
    <property type="term" value="P:Golgi organization"/>
    <property type="evidence" value="ECO:0007669"/>
    <property type="project" value="InterPro"/>
</dbReference>
<evidence type="ECO:0000256" key="4">
    <source>
        <dbReference type="ARBA" id="ARBA00023034"/>
    </source>
</evidence>
<evidence type="ECO:0000256" key="1">
    <source>
        <dbReference type="ARBA" id="ARBA00004409"/>
    </source>
</evidence>
<dbReference type="EMBL" id="OU896720">
    <property type="protein sequence ID" value="CAH1153574.1"/>
    <property type="molecule type" value="Genomic_DNA"/>
</dbReference>
<dbReference type="GO" id="GO:0031985">
    <property type="term" value="C:Golgi cisterna"/>
    <property type="evidence" value="ECO:0007669"/>
    <property type="project" value="TreeGrafter"/>
</dbReference>
<accession>A0A9P0DH11</accession>
<dbReference type="GO" id="GO:0000301">
    <property type="term" value="P:retrograde transport, vesicle recycling within Golgi"/>
    <property type="evidence" value="ECO:0007669"/>
    <property type="project" value="TreeGrafter"/>
</dbReference>
<dbReference type="Proteomes" id="UP001153737">
    <property type="component" value="Chromosome 14"/>
</dbReference>
<keyword evidence="5 7" id="KW-0175">Coiled coil</keyword>
<name>A0A9P0DH11_PHACE</name>
<keyword evidence="6 8" id="KW-0472">Membrane</keyword>
<evidence type="ECO:0008006" key="11">
    <source>
        <dbReference type="Google" id="ProtNLM"/>
    </source>
</evidence>
<reference evidence="9" key="2">
    <citation type="submission" date="2022-10" db="EMBL/GenBank/DDBJ databases">
        <authorList>
            <consortium name="ENA_rothamsted_submissions"/>
            <consortium name="culmorum"/>
            <person name="King R."/>
        </authorList>
    </citation>
    <scope>NUCLEOTIDE SEQUENCE</scope>
</reference>
<dbReference type="PANTHER" id="PTHR13815:SF7">
    <property type="entry name" value="GOLGIN SUBFAMILY A MEMBER 5"/>
    <property type="match status" value="1"/>
</dbReference>
<evidence type="ECO:0000256" key="3">
    <source>
        <dbReference type="ARBA" id="ARBA00022989"/>
    </source>
</evidence>
<evidence type="ECO:0000256" key="5">
    <source>
        <dbReference type="ARBA" id="ARBA00023054"/>
    </source>
</evidence>